<evidence type="ECO:0008006" key="3">
    <source>
        <dbReference type="Google" id="ProtNLM"/>
    </source>
</evidence>
<protein>
    <recommendedName>
        <fullName evidence="3">Secreted protein</fullName>
    </recommendedName>
</protein>
<evidence type="ECO:0000313" key="1">
    <source>
        <dbReference type="EMBL" id="MFC4955580.1"/>
    </source>
</evidence>
<dbReference type="Proteomes" id="UP001595834">
    <property type="component" value="Unassembled WGS sequence"/>
</dbReference>
<dbReference type="RefSeq" id="WP_344370402.1">
    <property type="nucleotide sequence ID" value="NZ_BAAASQ010000001.1"/>
</dbReference>
<name>A0ABV9UGK1_9ACTN</name>
<comment type="caution">
    <text evidence="1">The sequence shown here is derived from an EMBL/GenBank/DDBJ whole genome shotgun (WGS) entry which is preliminary data.</text>
</comment>
<proteinExistence type="predicted"/>
<sequence length="187" mass="19963">MFGAQALLATAVSLAGGERVGGDVGAHVAAMASRPHGAGLAVEVPAAPAWEGDAEKPPARVTDLVGHDLGEAGGQAVAQPVRLHPGLKLAADLAGDLADHERVVHPRQQPVHRFEDRVDLRAHRQRRSRVRRPHRSPAAGALCVLRVRGDGFAVLTRAQRETTPAIHLRTRGSRVFHSYYPYLAYGG</sequence>
<gene>
    <name evidence="1" type="ORF">ACFPFX_04630</name>
</gene>
<evidence type="ECO:0000313" key="2">
    <source>
        <dbReference type="Proteomes" id="UP001595834"/>
    </source>
</evidence>
<organism evidence="1 2">
    <name type="scientific">Streptomyces mauvecolor</name>
    <dbReference type="NCBI Taxonomy" id="58345"/>
    <lineage>
        <taxon>Bacteria</taxon>
        <taxon>Bacillati</taxon>
        <taxon>Actinomycetota</taxon>
        <taxon>Actinomycetes</taxon>
        <taxon>Kitasatosporales</taxon>
        <taxon>Streptomycetaceae</taxon>
        <taxon>Streptomyces</taxon>
    </lineage>
</organism>
<accession>A0ABV9UGK1</accession>
<keyword evidence="2" id="KW-1185">Reference proteome</keyword>
<dbReference type="EMBL" id="JBHSIZ010000005">
    <property type="protein sequence ID" value="MFC4955580.1"/>
    <property type="molecule type" value="Genomic_DNA"/>
</dbReference>
<reference evidence="2" key="1">
    <citation type="journal article" date="2019" name="Int. J. Syst. Evol. Microbiol.">
        <title>The Global Catalogue of Microorganisms (GCM) 10K type strain sequencing project: providing services to taxonomists for standard genome sequencing and annotation.</title>
        <authorList>
            <consortium name="The Broad Institute Genomics Platform"/>
            <consortium name="The Broad Institute Genome Sequencing Center for Infectious Disease"/>
            <person name="Wu L."/>
            <person name="Ma J."/>
        </authorList>
    </citation>
    <scope>NUCLEOTIDE SEQUENCE [LARGE SCALE GENOMIC DNA]</scope>
    <source>
        <strain evidence="2">CCM 7224</strain>
    </source>
</reference>